<dbReference type="Proteomes" id="UP000198901">
    <property type="component" value="Unassembled WGS sequence"/>
</dbReference>
<proteinExistence type="predicted"/>
<feature type="region of interest" description="Disordered" evidence="1">
    <location>
        <begin position="935"/>
        <end position="956"/>
    </location>
</feature>
<sequence length="1349" mass="138039">MKNSTLPGVQKSRTFRRQQAGYTGLRYLSLLIAVLFGMQQAMAQYTAATCNTLTPIVNPTFGNLTVTSSQLIGDQFSNKARVIDSDLTNTSSFSFIIGGSAWLEVKDNNATSTNVYPAGSFAGFVVSDNTLLSVLGTLTITTYLGGTQQETQSSAGLLSTGLLAGQSKVGFYTTKTFDRIRLSYSALGAGTISVYYAVLQRYCAGPALACNTATYLNNPTYGAHINPDRTGFSGVSVGTMSDLDNITSSSTSDFATVALNVGLLASANVSVVDPTTDYDAGLFAGFEIENAGLLNVGVLSNFVITTYKDGVLQEASNTGGNTLASVGVLSASGRQKIGFITTKQFDEVRLTINQPVSLNLGSTQVYGLIVQKFCAGAALACNTPTKVVEGTFPVIVDAGQSGIGGAACVGCSVSGANNVIDADQTNFATITLTGGVAVSGAIAVKDVVTDYPAGTFVGFDIARPSLLGIGVLDGLSIVTYKDGVQVESINSTSLAAVGSSVLAGNGRRTVGFLASQPFDEAKLVVTQTIGVTLGTTTVYGAVLQKFCVPTTPLACNTLTTVTNPNFPVYVDGAQSGTDGVACVACSLNNSQNAVDADATNYATMVLAAGVAASGTFAVANALETYPANTFAGFDIESATLLSLGVIGSTATIQLYNNGTLVQTGTGNALIVGASTSLLTGVTRQTVGIVGTVPFDEVKISFNQTVGADLGNIKIYGAVFEKTCAGTIACNGTYYLNTPDFPAVINGANTGFTGVACAACTIQDAWNVVSASTTDFARITNTAGGLSQGSISVLNAVDTYPIGTFAGFTIKKNSFLIAADLLPYVTVTTYLDGVQQESKNAGNLLDLSVLVQIFGNNGDFFNVGFAATKPFDEIKLSVGSLVGALASFVDVYGAFVDTRSVVGGVLGCVSNIIKPDFAVSNKNTAVTGDVHTNDAVPAGTTYGQPAAPTSSPAGSTPTLTVNSDGTFTFQSSTPGVYVYDVPVCVPGQAAPCPTSPLTITVIDPAVNTNKPVVNPDAVTIKGAASNPAAVTIDVKANDGPGNNGGTLGTPTITTPATSGTVSIVGGKAVYTPNAGFSGKDTFVYQVCETPGGLCQTATVTVIVLDPGAANTTSATDDYVATNKNAAVSGNVKTNDYDPEGNNQTVNFAVTSVVGKGSLTFGADGSFTFTPAAGFTGPVDFTYTTTDDGTPAASASGTLHLLVRDLVSDFTPNILIDGLNFGPSTVGVPRDFIVNIAEINHVASTGNIKFRIQKLSAFDITYSTSSGNSNVLGGVANSNGDWTFTEDAGYITVETSTGIPAFGNKVVGFKITRKTGIGVNTIQNINVTLFPSTGGESNFPNNIAVTAVTTN</sequence>
<organism evidence="2 3">
    <name type="scientific">Siphonobacter aquaeclarae</name>
    <dbReference type="NCBI Taxonomy" id="563176"/>
    <lineage>
        <taxon>Bacteria</taxon>
        <taxon>Pseudomonadati</taxon>
        <taxon>Bacteroidota</taxon>
        <taxon>Cytophagia</taxon>
        <taxon>Cytophagales</taxon>
        <taxon>Cytophagaceae</taxon>
        <taxon>Siphonobacter</taxon>
    </lineage>
</organism>
<protein>
    <recommendedName>
        <fullName evidence="4">Tandem-95 repeat protein</fullName>
    </recommendedName>
</protein>
<evidence type="ECO:0008006" key="4">
    <source>
        <dbReference type="Google" id="ProtNLM"/>
    </source>
</evidence>
<dbReference type="EMBL" id="FNGS01000004">
    <property type="protein sequence ID" value="SDM06410.1"/>
    <property type="molecule type" value="Genomic_DNA"/>
</dbReference>
<evidence type="ECO:0000313" key="2">
    <source>
        <dbReference type="EMBL" id="SDM06410.1"/>
    </source>
</evidence>
<evidence type="ECO:0000313" key="3">
    <source>
        <dbReference type="Proteomes" id="UP000198901"/>
    </source>
</evidence>
<dbReference type="Pfam" id="PF17963">
    <property type="entry name" value="Big_9"/>
    <property type="match status" value="2"/>
</dbReference>
<dbReference type="OrthoDB" id="9805017at2"/>
<feature type="compositionally biased region" description="Polar residues" evidence="1">
    <location>
        <begin position="940"/>
        <end position="956"/>
    </location>
</feature>
<dbReference type="Gene3D" id="2.60.40.3440">
    <property type="match status" value="1"/>
</dbReference>
<reference evidence="2 3" key="1">
    <citation type="submission" date="2016-10" db="EMBL/GenBank/DDBJ databases">
        <authorList>
            <person name="de Groot N.N."/>
        </authorList>
    </citation>
    <scope>NUCLEOTIDE SEQUENCE [LARGE SCALE GENOMIC DNA]</scope>
    <source>
        <strain evidence="2 3">DSM 21668</strain>
    </source>
</reference>
<gene>
    <name evidence="2" type="ORF">SAMN04488090_2480</name>
</gene>
<name>A0A1G9Q5W4_9BACT</name>
<dbReference type="STRING" id="563176.SAMN04488090_2480"/>
<accession>A0A1G9Q5W4</accession>
<evidence type="ECO:0000256" key="1">
    <source>
        <dbReference type="SAM" id="MobiDB-lite"/>
    </source>
</evidence>
<keyword evidence="3" id="KW-1185">Reference proteome</keyword>
<dbReference type="RefSeq" id="WP_093202359.1">
    <property type="nucleotide sequence ID" value="NZ_FNGS01000004.1"/>
</dbReference>